<gene>
    <name evidence="2" type="ORF">DICSQDRAFT_136761</name>
</gene>
<dbReference type="AlphaFoldDB" id="R7T232"/>
<dbReference type="RefSeq" id="XP_007366026.1">
    <property type="nucleotide sequence ID" value="XM_007365964.1"/>
</dbReference>
<feature type="compositionally biased region" description="Acidic residues" evidence="1">
    <location>
        <begin position="135"/>
        <end position="156"/>
    </location>
</feature>
<protein>
    <submittedName>
        <fullName evidence="2">Uncharacterized protein</fullName>
    </submittedName>
</protein>
<evidence type="ECO:0000313" key="2">
    <source>
        <dbReference type="EMBL" id="EJF61197.1"/>
    </source>
</evidence>
<proteinExistence type="predicted"/>
<dbReference type="InterPro" id="IPR038966">
    <property type="entry name" value="TMA17"/>
</dbReference>
<evidence type="ECO:0000256" key="1">
    <source>
        <dbReference type="SAM" id="MobiDB-lite"/>
    </source>
</evidence>
<accession>R7T232</accession>
<organism evidence="2 3">
    <name type="scientific">Dichomitus squalens (strain LYAD-421)</name>
    <name type="common">Western red white-rot fungus</name>
    <dbReference type="NCBI Taxonomy" id="732165"/>
    <lineage>
        <taxon>Eukaryota</taxon>
        <taxon>Fungi</taxon>
        <taxon>Dikarya</taxon>
        <taxon>Basidiomycota</taxon>
        <taxon>Agaricomycotina</taxon>
        <taxon>Agaricomycetes</taxon>
        <taxon>Polyporales</taxon>
        <taxon>Polyporaceae</taxon>
        <taxon>Dichomitus</taxon>
    </lineage>
</organism>
<dbReference type="PANTHER" id="PTHR40422:SF1">
    <property type="entry name" value="TRANSLATION MACHINERY-ASSOCIATED PROTEIN 17"/>
    <property type="match status" value="1"/>
</dbReference>
<dbReference type="HOGENOM" id="CLU_140541_0_0_1"/>
<name>R7T232_DICSQ</name>
<sequence length="156" mass="17040">MEYVPRYSQPFTLQEARGLDVPIITEEISRLQNSIAHLQRTQDELKDALSITPGDLELLEAFEENEVVIGSQNERISMLRIALAEKGVPMSAHYDLRVQLGTTAMETSNAAAPPGTIRSGNPRTEGPSTASIDGENIDGENIDGENIDGENEGIYL</sequence>
<dbReference type="Proteomes" id="UP000053319">
    <property type="component" value="Unassembled WGS sequence"/>
</dbReference>
<reference evidence="2 3" key="1">
    <citation type="journal article" date="2012" name="Science">
        <title>The Paleozoic origin of enzymatic lignin decomposition reconstructed from 31 fungal genomes.</title>
        <authorList>
            <person name="Floudas D."/>
            <person name="Binder M."/>
            <person name="Riley R."/>
            <person name="Barry K."/>
            <person name="Blanchette R.A."/>
            <person name="Henrissat B."/>
            <person name="Martinez A.T."/>
            <person name="Otillar R."/>
            <person name="Spatafora J.W."/>
            <person name="Yadav J.S."/>
            <person name="Aerts A."/>
            <person name="Benoit I."/>
            <person name="Boyd A."/>
            <person name="Carlson A."/>
            <person name="Copeland A."/>
            <person name="Coutinho P.M."/>
            <person name="de Vries R.P."/>
            <person name="Ferreira P."/>
            <person name="Findley K."/>
            <person name="Foster B."/>
            <person name="Gaskell J."/>
            <person name="Glotzer D."/>
            <person name="Gorecki P."/>
            <person name="Heitman J."/>
            <person name="Hesse C."/>
            <person name="Hori C."/>
            <person name="Igarashi K."/>
            <person name="Jurgens J.A."/>
            <person name="Kallen N."/>
            <person name="Kersten P."/>
            <person name="Kohler A."/>
            <person name="Kuees U."/>
            <person name="Kumar T.K.A."/>
            <person name="Kuo A."/>
            <person name="LaButti K."/>
            <person name="Larrondo L.F."/>
            <person name="Lindquist E."/>
            <person name="Ling A."/>
            <person name="Lombard V."/>
            <person name="Lucas S."/>
            <person name="Lundell T."/>
            <person name="Martin R."/>
            <person name="McLaughlin D.J."/>
            <person name="Morgenstern I."/>
            <person name="Morin E."/>
            <person name="Murat C."/>
            <person name="Nagy L.G."/>
            <person name="Nolan M."/>
            <person name="Ohm R.A."/>
            <person name="Patyshakuliyeva A."/>
            <person name="Rokas A."/>
            <person name="Ruiz-Duenas F.J."/>
            <person name="Sabat G."/>
            <person name="Salamov A."/>
            <person name="Samejima M."/>
            <person name="Schmutz J."/>
            <person name="Slot J.C."/>
            <person name="St John F."/>
            <person name="Stenlid J."/>
            <person name="Sun H."/>
            <person name="Sun S."/>
            <person name="Syed K."/>
            <person name="Tsang A."/>
            <person name="Wiebenga A."/>
            <person name="Young D."/>
            <person name="Pisabarro A."/>
            <person name="Eastwood D.C."/>
            <person name="Martin F."/>
            <person name="Cullen D."/>
            <person name="Grigoriev I.V."/>
            <person name="Hibbett D.S."/>
        </authorList>
    </citation>
    <scope>NUCLEOTIDE SEQUENCE [LARGE SCALE GENOMIC DNA]</scope>
    <source>
        <strain evidence="2 3">LYAD-421 SS1</strain>
    </source>
</reference>
<dbReference type="PANTHER" id="PTHR40422">
    <property type="entry name" value="TRANSLATION MACHINERY-ASSOCIATED PROTEIN 17"/>
    <property type="match status" value="1"/>
</dbReference>
<dbReference type="GeneID" id="18835515"/>
<dbReference type="GO" id="GO:0070682">
    <property type="term" value="P:proteasome regulatory particle assembly"/>
    <property type="evidence" value="ECO:0007669"/>
    <property type="project" value="InterPro"/>
</dbReference>
<dbReference type="OrthoDB" id="548474at2759"/>
<dbReference type="KEGG" id="dsq:DICSQDRAFT_136761"/>
<dbReference type="GO" id="GO:0030674">
    <property type="term" value="F:protein-macromolecule adaptor activity"/>
    <property type="evidence" value="ECO:0007669"/>
    <property type="project" value="TreeGrafter"/>
</dbReference>
<dbReference type="EMBL" id="JH719411">
    <property type="protein sequence ID" value="EJF61197.1"/>
    <property type="molecule type" value="Genomic_DNA"/>
</dbReference>
<evidence type="ECO:0000313" key="3">
    <source>
        <dbReference type="Proteomes" id="UP000053319"/>
    </source>
</evidence>
<feature type="compositionally biased region" description="Polar residues" evidence="1">
    <location>
        <begin position="118"/>
        <end position="131"/>
    </location>
</feature>
<feature type="region of interest" description="Disordered" evidence="1">
    <location>
        <begin position="107"/>
        <end position="156"/>
    </location>
</feature>